<dbReference type="EMBL" id="BMAU01021225">
    <property type="protein sequence ID" value="GFY01109.1"/>
    <property type="molecule type" value="Genomic_DNA"/>
</dbReference>
<keyword evidence="3" id="KW-1185">Reference proteome</keyword>
<dbReference type="AlphaFoldDB" id="A0A8X6RU49"/>
<evidence type="ECO:0000313" key="3">
    <source>
        <dbReference type="Proteomes" id="UP000887159"/>
    </source>
</evidence>
<dbReference type="InterPro" id="IPR012337">
    <property type="entry name" value="RNaseH-like_sf"/>
</dbReference>
<dbReference type="Gene3D" id="3.30.420.10">
    <property type="entry name" value="Ribonuclease H-like superfamily/Ribonuclease H"/>
    <property type="match status" value="1"/>
</dbReference>
<dbReference type="GO" id="GO:0003676">
    <property type="term" value="F:nucleic acid binding"/>
    <property type="evidence" value="ECO:0007669"/>
    <property type="project" value="InterPro"/>
</dbReference>
<accession>A0A8X6RU49</accession>
<reference evidence="2" key="1">
    <citation type="submission" date="2020-08" db="EMBL/GenBank/DDBJ databases">
        <title>Multicomponent nature underlies the extraordinary mechanical properties of spider dragline silk.</title>
        <authorList>
            <person name="Kono N."/>
            <person name="Nakamura H."/>
            <person name="Mori M."/>
            <person name="Yoshida Y."/>
            <person name="Ohtoshi R."/>
            <person name="Malay A.D."/>
            <person name="Moran D.A.P."/>
            <person name="Tomita M."/>
            <person name="Numata K."/>
            <person name="Arakawa K."/>
        </authorList>
    </citation>
    <scope>NUCLEOTIDE SEQUENCE</scope>
</reference>
<feature type="domain" description="DUF5641" evidence="1">
    <location>
        <begin position="129"/>
        <end position="178"/>
    </location>
</feature>
<dbReference type="PANTHER" id="PTHR47331">
    <property type="entry name" value="PHD-TYPE DOMAIN-CONTAINING PROTEIN"/>
    <property type="match status" value="1"/>
</dbReference>
<comment type="caution">
    <text evidence="2">The sequence shown here is derived from an EMBL/GenBank/DDBJ whole genome shotgun (WGS) entry which is preliminary data.</text>
</comment>
<dbReference type="Proteomes" id="UP000887159">
    <property type="component" value="Unassembled WGS sequence"/>
</dbReference>
<sequence length="239" mass="26875">MADLLAARVTACRVFSQVVKAIHLEIVSNLTTKAFLAALKRFVARRGRPIEFHSDNGRNFVGANNELRKILKALFKVQIEAVLNSRPICPLSNDPNDVEALTPAHLLVGSSLVAVPDPDHTEIPMNRLSRWQLVQRMNQHIWLKWSSEYLNRLQQRPERCKGNVGFKEGDLVLVQPSENSDTLKMAFGTNFKFAPCYKDLRFAVLAKPNVSGTINLWLYLGYNSFDVDITTSSPLISKA</sequence>
<evidence type="ECO:0000259" key="1">
    <source>
        <dbReference type="Pfam" id="PF18701"/>
    </source>
</evidence>
<dbReference type="SUPFAM" id="SSF53098">
    <property type="entry name" value="Ribonuclease H-like"/>
    <property type="match status" value="1"/>
</dbReference>
<name>A0A8X6RU49_TRICX</name>
<dbReference type="InterPro" id="IPR036397">
    <property type="entry name" value="RNaseH_sf"/>
</dbReference>
<dbReference type="PANTHER" id="PTHR47331:SF1">
    <property type="entry name" value="GAG-LIKE PROTEIN"/>
    <property type="match status" value="1"/>
</dbReference>
<dbReference type="InterPro" id="IPR040676">
    <property type="entry name" value="DUF5641"/>
</dbReference>
<protein>
    <submittedName>
        <fullName evidence="2">Integrase catalytic domain-containing protein</fullName>
    </submittedName>
</protein>
<gene>
    <name evidence="2" type="primary">AVEN_98229_1</name>
    <name evidence="2" type="ORF">TNCV_5075761</name>
</gene>
<dbReference type="Pfam" id="PF18701">
    <property type="entry name" value="DUF5641"/>
    <property type="match status" value="1"/>
</dbReference>
<evidence type="ECO:0000313" key="2">
    <source>
        <dbReference type="EMBL" id="GFY01109.1"/>
    </source>
</evidence>
<proteinExistence type="predicted"/>
<organism evidence="2 3">
    <name type="scientific">Trichonephila clavipes</name>
    <name type="common">Golden silk orbweaver</name>
    <name type="synonym">Nephila clavipes</name>
    <dbReference type="NCBI Taxonomy" id="2585209"/>
    <lineage>
        <taxon>Eukaryota</taxon>
        <taxon>Metazoa</taxon>
        <taxon>Ecdysozoa</taxon>
        <taxon>Arthropoda</taxon>
        <taxon>Chelicerata</taxon>
        <taxon>Arachnida</taxon>
        <taxon>Araneae</taxon>
        <taxon>Araneomorphae</taxon>
        <taxon>Entelegynae</taxon>
        <taxon>Araneoidea</taxon>
        <taxon>Nephilidae</taxon>
        <taxon>Trichonephila</taxon>
    </lineage>
</organism>